<dbReference type="InterPro" id="IPR018097">
    <property type="entry name" value="EGF_Ca-bd_CS"/>
</dbReference>
<feature type="compositionally biased region" description="Basic residues" evidence="10">
    <location>
        <begin position="95"/>
        <end position="104"/>
    </location>
</feature>
<dbReference type="InterPro" id="IPR000152">
    <property type="entry name" value="EGF-type_Asp/Asn_hydroxyl_site"/>
</dbReference>
<evidence type="ECO:0000256" key="6">
    <source>
        <dbReference type="ARBA" id="ARBA00023157"/>
    </source>
</evidence>
<keyword evidence="2" id="KW-0964">Secreted</keyword>
<feature type="compositionally biased region" description="Acidic residues" evidence="10">
    <location>
        <begin position="118"/>
        <end position="151"/>
    </location>
</feature>
<dbReference type="PANTHER" id="PTHR24034">
    <property type="entry name" value="EGF-LIKE DOMAIN-CONTAINING PROTEIN"/>
    <property type="match status" value="1"/>
</dbReference>
<gene>
    <name evidence="12" type="ORF">LSAA_14903</name>
</gene>
<dbReference type="SMART" id="SM00179">
    <property type="entry name" value="EGF_CA"/>
    <property type="match status" value="15"/>
</dbReference>
<keyword evidence="5" id="KW-0677">Repeat</keyword>
<keyword evidence="6 8" id="KW-1015">Disulfide bond</keyword>
<dbReference type="OrthoDB" id="10045365at2759"/>
<evidence type="ECO:0000313" key="13">
    <source>
        <dbReference type="Proteomes" id="UP000675881"/>
    </source>
</evidence>
<dbReference type="Pfam" id="PF02494">
    <property type="entry name" value="HYR"/>
    <property type="match status" value="1"/>
</dbReference>
<organism evidence="12 13">
    <name type="scientific">Lepeophtheirus salmonis</name>
    <name type="common">Salmon louse</name>
    <name type="synonym">Caligus salmonis</name>
    <dbReference type="NCBI Taxonomy" id="72036"/>
    <lineage>
        <taxon>Eukaryota</taxon>
        <taxon>Metazoa</taxon>
        <taxon>Ecdysozoa</taxon>
        <taxon>Arthropoda</taxon>
        <taxon>Crustacea</taxon>
        <taxon>Multicrustacea</taxon>
        <taxon>Hexanauplia</taxon>
        <taxon>Copepoda</taxon>
        <taxon>Siphonostomatoida</taxon>
        <taxon>Caligidae</taxon>
        <taxon>Lepeophtheirus</taxon>
    </lineage>
</organism>
<evidence type="ECO:0000256" key="11">
    <source>
        <dbReference type="SAM" id="SignalP"/>
    </source>
</evidence>
<evidence type="ECO:0000256" key="4">
    <source>
        <dbReference type="ARBA" id="ARBA00022729"/>
    </source>
</evidence>
<dbReference type="SMART" id="SM01411">
    <property type="entry name" value="Ephrin_rec_like"/>
    <property type="match status" value="2"/>
</dbReference>
<dbReference type="SUPFAM" id="SSF57535">
    <property type="entry name" value="Complement control module/SCR domain"/>
    <property type="match status" value="2"/>
</dbReference>
<dbReference type="CDD" id="cd00054">
    <property type="entry name" value="EGF_CA"/>
    <property type="match status" value="6"/>
</dbReference>
<dbReference type="PANTHER" id="PTHR24034:SF89">
    <property type="entry name" value="COMPLEMENT COMPONENT C1Q RECEPTOR"/>
    <property type="match status" value="1"/>
</dbReference>
<evidence type="ECO:0000256" key="5">
    <source>
        <dbReference type="ARBA" id="ARBA00022737"/>
    </source>
</evidence>
<dbReference type="Gene3D" id="2.10.70.10">
    <property type="entry name" value="Complement Module, domain 1"/>
    <property type="match status" value="2"/>
</dbReference>
<dbReference type="InterPro" id="IPR003410">
    <property type="entry name" value="HYR_dom"/>
</dbReference>
<reference evidence="12" key="1">
    <citation type="submission" date="2021-02" db="EMBL/GenBank/DDBJ databases">
        <authorList>
            <person name="Bekaert M."/>
        </authorList>
    </citation>
    <scope>NUCLEOTIDE SEQUENCE</scope>
    <source>
        <strain evidence="12">IoA-00</strain>
    </source>
</reference>
<feature type="region of interest" description="Disordered" evidence="10">
    <location>
        <begin position="218"/>
        <end position="274"/>
    </location>
</feature>
<dbReference type="Gene3D" id="2.10.25.10">
    <property type="entry name" value="Laminin"/>
    <property type="match status" value="17"/>
</dbReference>
<comment type="subcellular location">
    <subcellularLocation>
        <location evidence="1">Secreted</location>
    </subcellularLocation>
</comment>
<dbReference type="InterPro" id="IPR001881">
    <property type="entry name" value="EGF-like_Ca-bd_dom"/>
</dbReference>
<keyword evidence="7" id="KW-0325">Glycoprotein</keyword>
<accession>A0A7R8D5N8</accession>
<feature type="disulfide bond" evidence="8">
    <location>
        <begin position="993"/>
        <end position="1003"/>
    </location>
</feature>
<dbReference type="InterPro" id="IPR026823">
    <property type="entry name" value="cEGF"/>
</dbReference>
<dbReference type="PROSITE" id="PS50825">
    <property type="entry name" value="HYR"/>
    <property type="match status" value="1"/>
</dbReference>
<dbReference type="SUPFAM" id="SSF57184">
    <property type="entry name" value="Growth factor receptor domain"/>
    <property type="match status" value="5"/>
</dbReference>
<sequence>MRSLNVFIFIQLCILVLVDDSSLASSEKDCNYKLKHGKTSLKKDNRLYFQCRTGYKLIGFQNVPCSMLKDLKERKGIIPKCVPKKNEEAKSGNGGRRKRKFPKKVPKDEPQGDYNPDNYDDYDESNYDDYEDYGNYDDENYDEDYDKETDYDEKVSTQTDEASTTSKPRDDYGDYYDYDYSKFRDKDEEDYKEGSTTILSSTDNTPTTTVIVMEIETTTVSSTSLSPTTTTSTTTTDSTTTESSTSPSPATTTTTLSTTTTKSTTTTSTTTTKSYSDYEYGSGRGFITDDEDFDLGSGDNNGLYNSEDLFPLISTSTTTKILTTATTRTTTASTTTTIATLTTSEVPPVFKSLNNIFITDDEDLIDGSGFDLDYETSGSGYYVHEIEDIGNSSGEKKEQKARVQFYEKYEVDLLRLDASCIIQFTEAHPITHATIRRYDHRVPNPALPGEFYAEVLYKCDEGYAFDPSKPDTLFCSERRWIGKRPLCVAKSTLEIADPSRPSCDPDVQEKKRCEHICYLDKGVTPTCECHDGFFLNDDGECEDVDECVDDPELCDHICTNKPGTYMCDCRLGFTSQGTACVDINECLLNNGHGPCQDECKNVDGGYQCECGGLPGTQLSDKDNHTCISDEACQVNNGGCSHECIHSYNQIFCLCPDGYELDEDWKTCVDINECVTGDIQCLNKCMNVPGSAYCKCDSGYEGDDCSDINECETQDLICDHNCINTEGSAHCTCKAGFDLMDETECFDKDECEMDNGGCEQVCNNLEGTFQCGCKPGFHLNTDNLTCTDENECTIGIANCGIYGDCINTPGSFYCECHPGFELMEDSCMDINECTNSTLCGSGSCNNLEGTYECKCDSGYIFHNSTCLDINECIRNPCGHGECINESPGYSCSCHSGYVDVDNVCRDYDECLHDNPCGVGGKCNNKPGSFDCDCAPGYEFKNGYCHDINECSLEKDPCGPHGDCVNNDGSFECVCHQGFIHDQNDSNICIDFDECLSSPCFHSECKNTLGGFECLCETGFALSEILPNTCEDINECALNNGDCSQVCVNILGSHYCRCYEGYKKDERGNCFLKDECRLSRRPNGGCQQLCINIPGGLKCECNPGYIVDSQDPRLCVDKNECTINNGGCQHACINKLGGHTCSCHLGFKPDEKNPEKCVKAKACSVNNGGCSHICKSTESGLHHRCMCPSGFKLKTDARTCKPIGGICSSAPRPSNGYYRCNKKKVSGYFVKGTKCKLKCRKGFMPTGHITRKCINNGTWTGDEDHACEVMNCPPLPPLHNGNISPETCMTDSSPRGSKCLFTCNNGYQITGVKKTRCTRLSEWKRIRVNPPKCNPTFNRPQIHCPPDMIEPLPRDSKSVYVFIPKPRTNVNWERYVDSDPVWAVHLEGEMIRGKHVVTFRARSPVNPKESATCQMLIHVKDVIPPTVQNCPKSFIDYLSPGQVMKRISWNEPNFKDNIKIQHVMASFLPGHYFSEGAHKIVYHASDMDGNHGRCEFTITLKRLDSQSSENPFLVFVPKNGHKVSSSEEGLSYYNYHKLPSDHGLFKCDKVPSLENGKFNCKNLGPGQEGIKCIPECDSGYQFYQKFSSRPPSYICNAQRVDWELKRFIPDCSPVHKSQLKSNCDAGWEYRSDEGICVACPPGMYRDSNISVLCQLCPKSYYSSKFASNTCNQCQRSYTTKGLGSRGYRHCYPNRSSFESRRGRKEYLLNKKRNKEKTGGLRFYKSWMSPPSKLK</sequence>
<evidence type="ECO:0000256" key="10">
    <source>
        <dbReference type="SAM" id="MobiDB-lite"/>
    </source>
</evidence>
<keyword evidence="13" id="KW-1185">Reference proteome</keyword>
<evidence type="ECO:0000256" key="8">
    <source>
        <dbReference type="PROSITE-ProRule" id="PRU00076"/>
    </source>
</evidence>
<dbReference type="FunFam" id="2.10.25.10:FF:000014">
    <property type="entry name" value="Latent-transforming growth factor beta-binding protein 3"/>
    <property type="match status" value="3"/>
</dbReference>
<dbReference type="PROSITE" id="PS00022">
    <property type="entry name" value="EGF_1"/>
    <property type="match status" value="1"/>
</dbReference>
<evidence type="ECO:0000256" key="2">
    <source>
        <dbReference type="ARBA" id="ARBA00022525"/>
    </source>
</evidence>
<dbReference type="GO" id="GO:0005509">
    <property type="term" value="F:calcium ion binding"/>
    <property type="evidence" value="ECO:0007669"/>
    <property type="project" value="InterPro"/>
</dbReference>
<dbReference type="PROSITE" id="PS01187">
    <property type="entry name" value="EGF_CA"/>
    <property type="match status" value="3"/>
</dbReference>
<evidence type="ECO:0000313" key="12">
    <source>
        <dbReference type="EMBL" id="CAF3036039.1"/>
    </source>
</evidence>
<dbReference type="FunFam" id="2.10.25.10:FF:000005">
    <property type="entry name" value="Fibrillin 2"/>
    <property type="match status" value="1"/>
</dbReference>
<feature type="disulfide bond" evidence="8">
    <location>
        <begin position="695"/>
        <end position="704"/>
    </location>
</feature>
<dbReference type="Pfam" id="PF14670">
    <property type="entry name" value="FXa_inhibition"/>
    <property type="match status" value="3"/>
</dbReference>
<evidence type="ECO:0000256" key="9">
    <source>
        <dbReference type="PROSITE-ProRule" id="PRU00302"/>
    </source>
</evidence>
<dbReference type="InterPro" id="IPR000436">
    <property type="entry name" value="Sushi_SCR_CCP_dom"/>
</dbReference>
<dbReference type="EMBL" id="HG994588">
    <property type="protein sequence ID" value="CAF3036039.1"/>
    <property type="molecule type" value="Genomic_DNA"/>
</dbReference>
<dbReference type="Gene3D" id="2.10.50.10">
    <property type="entry name" value="Tumor Necrosis Factor Receptor, subunit A, domain 2"/>
    <property type="match status" value="1"/>
</dbReference>
<dbReference type="InterPro" id="IPR000742">
    <property type="entry name" value="EGF"/>
</dbReference>
<dbReference type="SUPFAM" id="SSF57196">
    <property type="entry name" value="EGF/Laminin"/>
    <property type="match status" value="3"/>
</dbReference>
<dbReference type="GO" id="GO:0005576">
    <property type="term" value="C:extracellular region"/>
    <property type="evidence" value="ECO:0007669"/>
    <property type="project" value="UniProtKB-SubCell"/>
</dbReference>
<dbReference type="PROSITE" id="PS01186">
    <property type="entry name" value="EGF_2"/>
    <property type="match status" value="8"/>
</dbReference>
<name>A0A7R8D5N8_LEPSM</name>
<keyword evidence="3 8" id="KW-0245">EGF-like domain</keyword>
<evidence type="ECO:0000256" key="1">
    <source>
        <dbReference type="ARBA" id="ARBA00004613"/>
    </source>
</evidence>
<dbReference type="FunFam" id="2.10.25.10:FF:000002">
    <property type="entry name" value="Latent-transforming growth factor beta-binding protein 3"/>
    <property type="match status" value="1"/>
</dbReference>
<dbReference type="FunFam" id="2.10.25.10:FF:000037">
    <property type="entry name" value="Signal peptide, CUB domain and EGF-like domain-containing 2"/>
    <property type="match status" value="1"/>
</dbReference>
<dbReference type="InterPro" id="IPR050751">
    <property type="entry name" value="ECM_structural_protein"/>
</dbReference>
<dbReference type="InterPro" id="IPR035976">
    <property type="entry name" value="Sushi/SCR/CCP_sf"/>
</dbReference>
<dbReference type="PRINTS" id="PR00907">
    <property type="entry name" value="THRMBOMODULN"/>
</dbReference>
<dbReference type="SMART" id="SM00032">
    <property type="entry name" value="CCP"/>
    <property type="match status" value="4"/>
</dbReference>
<evidence type="ECO:0000256" key="7">
    <source>
        <dbReference type="ARBA" id="ARBA00023180"/>
    </source>
</evidence>
<dbReference type="InterPro" id="IPR009030">
    <property type="entry name" value="Growth_fac_rcpt_cys_sf"/>
</dbReference>
<keyword evidence="4 11" id="KW-0732">Signal</keyword>
<dbReference type="Pfam" id="PF12662">
    <property type="entry name" value="cEGF"/>
    <property type="match status" value="1"/>
</dbReference>
<feature type="chain" id="PRO_5043445111" evidence="11">
    <location>
        <begin position="25"/>
        <end position="1732"/>
    </location>
</feature>
<comment type="caution">
    <text evidence="8">Lacks conserved residue(s) required for the propagation of feature annotation.</text>
</comment>
<feature type="disulfide bond" evidence="8">
    <location>
        <begin position="871"/>
        <end position="881"/>
    </location>
</feature>
<dbReference type="Pfam" id="PF00084">
    <property type="entry name" value="Sushi"/>
    <property type="match status" value="2"/>
</dbReference>
<feature type="signal peptide" evidence="11">
    <location>
        <begin position="1"/>
        <end position="24"/>
    </location>
</feature>
<evidence type="ECO:0000256" key="3">
    <source>
        <dbReference type="ARBA" id="ARBA00022536"/>
    </source>
</evidence>
<proteinExistence type="predicted"/>
<dbReference type="PROSITE" id="PS50026">
    <property type="entry name" value="EGF_3"/>
    <property type="match status" value="7"/>
</dbReference>
<feature type="compositionally biased region" description="Polar residues" evidence="10">
    <location>
        <begin position="156"/>
        <end position="166"/>
    </location>
</feature>
<dbReference type="PROSITE" id="PS00010">
    <property type="entry name" value="ASX_HYDROXYL"/>
    <property type="match status" value="7"/>
</dbReference>
<feature type="region of interest" description="Disordered" evidence="10">
    <location>
        <begin position="82"/>
        <end position="176"/>
    </location>
</feature>
<dbReference type="Pfam" id="PF07645">
    <property type="entry name" value="EGF_CA"/>
    <property type="match status" value="10"/>
</dbReference>
<dbReference type="Proteomes" id="UP000675881">
    <property type="component" value="Chromosome 9"/>
</dbReference>
<dbReference type="InterPro" id="IPR049883">
    <property type="entry name" value="NOTCH1_EGF-like"/>
</dbReference>
<dbReference type="PROSITE" id="PS50923">
    <property type="entry name" value="SUSHI"/>
    <property type="match status" value="3"/>
</dbReference>
<dbReference type="CDD" id="cd00033">
    <property type="entry name" value="CCP"/>
    <property type="match status" value="2"/>
</dbReference>
<keyword evidence="9" id="KW-0768">Sushi</keyword>
<dbReference type="SMART" id="SM00181">
    <property type="entry name" value="EGF"/>
    <property type="match status" value="18"/>
</dbReference>
<protein>
    <submittedName>
        <fullName evidence="12">FBN1</fullName>
    </submittedName>
</protein>